<comment type="caution">
    <text evidence="2">The sequence shown here is derived from an EMBL/GenBank/DDBJ whole genome shotgun (WGS) entry which is preliminary data.</text>
</comment>
<evidence type="ECO:0000313" key="2">
    <source>
        <dbReference type="EMBL" id="KAH0887354.1"/>
    </source>
</evidence>
<evidence type="ECO:0000313" key="3">
    <source>
        <dbReference type="Proteomes" id="UP000824890"/>
    </source>
</evidence>
<name>A0ABQ8A491_BRANA</name>
<keyword evidence="3" id="KW-1185">Reference proteome</keyword>
<sequence length="226" mass="25154">DKSYALRADLLRSQAKRFKSIVAVVDTSNHAGLRKHWKTCVPQEVKDLSEHMVQDFDNEESSNDSKLKRLLSNKLVVAVGASSLSKAISASPFFKIITFKVPASLNLFLTHTHNAMAYALPKWRIPRKVPKISRPALAPLLCMRAAFYEIMRKRRAKPIGALPLATFGASLSTCAGLLSLPSAPSIAKLGIQNLHEASLEVRSRESNRIQNAIEALRQKLKKFRLQ</sequence>
<protein>
    <submittedName>
        <fullName evidence="2">Uncharacterized protein</fullName>
    </submittedName>
</protein>
<feature type="coiled-coil region" evidence="1">
    <location>
        <begin position="199"/>
        <end position="226"/>
    </location>
</feature>
<gene>
    <name evidence="2" type="ORF">HID58_063450</name>
</gene>
<organism evidence="2 3">
    <name type="scientific">Brassica napus</name>
    <name type="common">Rape</name>
    <dbReference type="NCBI Taxonomy" id="3708"/>
    <lineage>
        <taxon>Eukaryota</taxon>
        <taxon>Viridiplantae</taxon>
        <taxon>Streptophyta</taxon>
        <taxon>Embryophyta</taxon>
        <taxon>Tracheophyta</taxon>
        <taxon>Spermatophyta</taxon>
        <taxon>Magnoliopsida</taxon>
        <taxon>eudicotyledons</taxon>
        <taxon>Gunneridae</taxon>
        <taxon>Pentapetalae</taxon>
        <taxon>rosids</taxon>
        <taxon>malvids</taxon>
        <taxon>Brassicales</taxon>
        <taxon>Brassicaceae</taxon>
        <taxon>Brassiceae</taxon>
        <taxon>Brassica</taxon>
    </lineage>
</organism>
<keyword evidence="1" id="KW-0175">Coiled coil</keyword>
<proteinExistence type="predicted"/>
<dbReference type="PANTHER" id="PTHR36020">
    <property type="entry name" value="TRANSMEMBRANE PROTEIN"/>
    <property type="match status" value="1"/>
</dbReference>
<feature type="non-terminal residue" evidence="2">
    <location>
        <position position="1"/>
    </location>
</feature>
<dbReference type="PANTHER" id="PTHR36020:SF1">
    <property type="entry name" value="TRANSMEMBRANE PROTEIN"/>
    <property type="match status" value="1"/>
</dbReference>
<reference evidence="2 3" key="1">
    <citation type="submission" date="2021-05" db="EMBL/GenBank/DDBJ databases">
        <title>Genome Assembly of Synthetic Allotetraploid Brassica napus Reveals Homoeologous Exchanges between Subgenomes.</title>
        <authorList>
            <person name="Davis J.T."/>
        </authorList>
    </citation>
    <scope>NUCLEOTIDE SEQUENCE [LARGE SCALE GENOMIC DNA]</scope>
    <source>
        <strain evidence="3">cv. Da-Ae</strain>
        <tissue evidence="2">Seedling</tissue>
    </source>
</reference>
<dbReference type="Proteomes" id="UP000824890">
    <property type="component" value="Unassembled WGS sequence"/>
</dbReference>
<accession>A0ABQ8A491</accession>
<evidence type="ECO:0000256" key="1">
    <source>
        <dbReference type="SAM" id="Coils"/>
    </source>
</evidence>
<dbReference type="EMBL" id="JAGKQM010000014">
    <property type="protein sequence ID" value="KAH0887354.1"/>
    <property type="molecule type" value="Genomic_DNA"/>
</dbReference>